<evidence type="ECO:0000313" key="3">
    <source>
        <dbReference type="Proteomes" id="UP000319280"/>
    </source>
</evidence>
<dbReference type="EMBL" id="VJMZ01000001">
    <property type="protein sequence ID" value="TRM10341.1"/>
    <property type="molecule type" value="Genomic_DNA"/>
</dbReference>
<feature type="coiled-coil region" evidence="1">
    <location>
        <begin position="10"/>
        <end position="150"/>
    </location>
</feature>
<sequence>MKNPFKNEKLQNVNSRLVELKEKRESLANEIEEIQTAMNDTFESYAVGTIEAEDVRKAEKLLREKKDEYKQNEEMISKVEAVKTEVKKESVPYYKEMRQKKLQDVQKRYDDKVQDVHEARNEFLRQLNELGQIKKEANRANTEYNNVMADIGEESNPYLTGIQEKPFIKGSLGVVKDNETIGVREDVQRQAYEKVLPQFAEKGGEE</sequence>
<evidence type="ECO:0000256" key="1">
    <source>
        <dbReference type="SAM" id="Coils"/>
    </source>
</evidence>
<keyword evidence="1" id="KW-0175">Coiled coil</keyword>
<name>A0A549YEM9_9BACI</name>
<reference evidence="2 3" key="1">
    <citation type="submission" date="2019-07" db="EMBL/GenBank/DDBJ databases">
        <title>Genomic analysis of Lentibacillus sp. NKC851-2.</title>
        <authorList>
            <person name="Oh Y.J."/>
        </authorList>
    </citation>
    <scope>NUCLEOTIDE SEQUENCE [LARGE SCALE GENOMIC DNA]</scope>
    <source>
        <strain evidence="2 3">NKC851-2</strain>
    </source>
</reference>
<organism evidence="2 3">
    <name type="scientific">Lentibacillus cibarius</name>
    <dbReference type="NCBI Taxonomy" id="2583219"/>
    <lineage>
        <taxon>Bacteria</taxon>
        <taxon>Bacillati</taxon>
        <taxon>Bacillota</taxon>
        <taxon>Bacilli</taxon>
        <taxon>Bacillales</taxon>
        <taxon>Bacillaceae</taxon>
        <taxon>Lentibacillus</taxon>
    </lineage>
</organism>
<accession>A0A549YEM9</accession>
<keyword evidence="3" id="KW-1185">Reference proteome</keyword>
<proteinExistence type="predicted"/>
<dbReference type="AlphaFoldDB" id="A0A549YEM9"/>
<gene>
    <name evidence="2" type="ORF">FH966_00625</name>
</gene>
<evidence type="ECO:0000313" key="2">
    <source>
        <dbReference type="EMBL" id="TRM10341.1"/>
    </source>
</evidence>
<comment type="caution">
    <text evidence="2">The sequence shown here is derived from an EMBL/GenBank/DDBJ whole genome shotgun (WGS) entry which is preliminary data.</text>
</comment>
<dbReference type="Proteomes" id="UP000319280">
    <property type="component" value="Unassembled WGS sequence"/>
</dbReference>
<dbReference type="RefSeq" id="WP_142789766.1">
    <property type="nucleotide sequence ID" value="NZ_VJMZ01000001.1"/>
</dbReference>
<protein>
    <submittedName>
        <fullName evidence="2">Uncharacterized protein</fullName>
    </submittedName>
</protein>